<dbReference type="RefSeq" id="WP_121901973.1">
    <property type="nucleotide sequence ID" value="NZ_REFW01000003.1"/>
</dbReference>
<keyword evidence="9 17" id="KW-0521">NADP</keyword>
<evidence type="ECO:0000256" key="10">
    <source>
        <dbReference type="ARBA" id="ARBA00023002"/>
    </source>
</evidence>
<dbReference type="SUPFAM" id="SSF55021">
    <property type="entry name" value="ACT-like"/>
    <property type="match status" value="1"/>
</dbReference>
<feature type="domain" description="ACT" evidence="20">
    <location>
        <begin position="354"/>
        <end position="437"/>
    </location>
</feature>
<protein>
    <recommendedName>
        <fullName evidence="6 18">Homoserine dehydrogenase</fullName>
        <ecNumber evidence="5 18">1.1.1.3</ecNumber>
    </recommendedName>
</protein>
<dbReference type="InterPro" id="IPR016204">
    <property type="entry name" value="HDH"/>
</dbReference>
<evidence type="ECO:0000256" key="12">
    <source>
        <dbReference type="ARBA" id="ARBA00023167"/>
    </source>
</evidence>
<dbReference type="GO" id="GO:0004412">
    <property type="term" value="F:homoserine dehydrogenase activity"/>
    <property type="evidence" value="ECO:0007669"/>
    <property type="project" value="UniProtKB-EC"/>
</dbReference>
<dbReference type="GO" id="GO:0009088">
    <property type="term" value="P:threonine biosynthetic process"/>
    <property type="evidence" value="ECO:0007669"/>
    <property type="project" value="UniProtKB-UniPathway"/>
</dbReference>
<proteinExistence type="inferred from homology"/>
<evidence type="ECO:0000256" key="8">
    <source>
        <dbReference type="ARBA" id="ARBA00022697"/>
    </source>
</evidence>
<comment type="similarity">
    <text evidence="4 19">Belongs to the homoserine dehydrogenase family.</text>
</comment>
<reference evidence="21 22" key="1">
    <citation type="submission" date="2018-10" db="EMBL/GenBank/DDBJ databases">
        <title>Tessaracoccus antarcticuss sp. nov., isolated from sediment.</title>
        <authorList>
            <person name="Zhou L.Y."/>
            <person name="Du Z.J."/>
        </authorList>
    </citation>
    <scope>NUCLEOTIDE SEQUENCE [LARGE SCALE GENOMIC DNA]</scope>
    <source>
        <strain evidence="21 22">JDX10</strain>
    </source>
</reference>
<dbReference type="UniPathway" id="UPA00050">
    <property type="reaction ID" value="UER00063"/>
</dbReference>
<keyword evidence="11" id="KW-0915">Sodium</keyword>
<keyword evidence="12 18" id="KW-0486">Methionine biosynthesis</keyword>
<dbReference type="Gene3D" id="3.30.70.260">
    <property type="match status" value="1"/>
</dbReference>
<dbReference type="EC" id="1.1.1.3" evidence="5 18"/>
<evidence type="ECO:0000256" key="2">
    <source>
        <dbReference type="ARBA" id="ARBA00005056"/>
    </source>
</evidence>
<evidence type="ECO:0000256" key="5">
    <source>
        <dbReference type="ARBA" id="ARBA00013213"/>
    </source>
</evidence>
<dbReference type="FunFam" id="3.30.360.10:FF:000005">
    <property type="entry name" value="Homoserine dehydrogenase"/>
    <property type="match status" value="1"/>
</dbReference>
<dbReference type="PANTHER" id="PTHR43331">
    <property type="entry name" value="HOMOSERINE DEHYDROGENASE"/>
    <property type="match status" value="1"/>
</dbReference>
<feature type="binding site" evidence="17">
    <location>
        <position position="107"/>
    </location>
    <ligand>
        <name>NADPH</name>
        <dbReference type="ChEBI" id="CHEBI:57783"/>
    </ligand>
</feature>
<dbReference type="PROSITE" id="PS51671">
    <property type="entry name" value="ACT"/>
    <property type="match status" value="1"/>
</dbReference>
<dbReference type="SUPFAM" id="SSF51735">
    <property type="entry name" value="NAD(P)-binding Rossmann-fold domains"/>
    <property type="match status" value="1"/>
</dbReference>
<accession>A0A3M0GBD7</accession>
<dbReference type="OrthoDB" id="9808167at2"/>
<dbReference type="GO" id="GO:0050661">
    <property type="term" value="F:NADP binding"/>
    <property type="evidence" value="ECO:0007669"/>
    <property type="project" value="InterPro"/>
</dbReference>
<dbReference type="InterPro" id="IPR001342">
    <property type="entry name" value="HDH_cat"/>
</dbReference>
<dbReference type="UniPathway" id="UPA00051">
    <property type="reaction ID" value="UER00465"/>
</dbReference>
<dbReference type="Gene3D" id="3.40.50.720">
    <property type="entry name" value="NAD(P)-binding Rossmann-like Domain"/>
    <property type="match status" value="1"/>
</dbReference>
<comment type="catalytic activity">
    <reaction evidence="14">
        <text>L-homoserine + NADP(+) = L-aspartate 4-semialdehyde + NADPH + H(+)</text>
        <dbReference type="Rhea" id="RHEA:15761"/>
        <dbReference type="ChEBI" id="CHEBI:15378"/>
        <dbReference type="ChEBI" id="CHEBI:57476"/>
        <dbReference type="ChEBI" id="CHEBI:57783"/>
        <dbReference type="ChEBI" id="CHEBI:58349"/>
        <dbReference type="ChEBI" id="CHEBI:537519"/>
        <dbReference type="EC" id="1.1.1.3"/>
    </reaction>
    <physiologicalReaction direction="right-to-left" evidence="14">
        <dbReference type="Rhea" id="RHEA:15763"/>
    </physiologicalReaction>
</comment>
<evidence type="ECO:0000256" key="4">
    <source>
        <dbReference type="ARBA" id="ARBA00006753"/>
    </source>
</evidence>
<comment type="function">
    <text evidence="13">Catalyzes the conversion of L-aspartate-beta-semialdehyde (L-Asa) to L-homoserine (L-Hse), the third step in the biosynthesis of threonine and methionine from aspartate.</text>
</comment>
<dbReference type="PROSITE" id="PS01042">
    <property type="entry name" value="HOMOSER_DHGENASE"/>
    <property type="match status" value="1"/>
</dbReference>
<dbReference type="PIRSF" id="PIRSF000098">
    <property type="entry name" value="Homoser_dehydrog"/>
    <property type="match status" value="1"/>
</dbReference>
<feature type="binding site" evidence="17">
    <location>
        <begin position="12"/>
        <end position="19"/>
    </location>
    <ligand>
        <name>NADP(+)</name>
        <dbReference type="ChEBI" id="CHEBI:58349"/>
    </ligand>
</feature>
<evidence type="ECO:0000256" key="16">
    <source>
        <dbReference type="PIRSR" id="PIRSR000098-1"/>
    </source>
</evidence>
<comment type="pathway">
    <text evidence="2 18">Amino-acid biosynthesis; L-threonine biosynthesis; L-threonine from L-aspartate: step 3/5.</text>
</comment>
<evidence type="ECO:0000256" key="17">
    <source>
        <dbReference type="PIRSR" id="PIRSR000098-2"/>
    </source>
</evidence>
<evidence type="ECO:0000256" key="15">
    <source>
        <dbReference type="ARBA" id="ARBA00049031"/>
    </source>
</evidence>
<organism evidence="21 22">
    <name type="scientific">Tessaracoccus antarcticus</name>
    <dbReference type="NCBI Taxonomy" id="2479848"/>
    <lineage>
        <taxon>Bacteria</taxon>
        <taxon>Bacillati</taxon>
        <taxon>Actinomycetota</taxon>
        <taxon>Actinomycetes</taxon>
        <taxon>Propionibacteriales</taxon>
        <taxon>Propionibacteriaceae</taxon>
        <taxon>Tessaracoccus</taxon>
    </lineage>
</organism>
<comment type="catalytic activity">
    <reaction evidence="15">
        <text>L-homoserine + NAD(+) = L-aspartate 4-semialdehyde + NADH + H(+)</text>
        <dbReference type="Rhea" id="RHEA:15757"/>
        <dbReference type="ChEBI" id="CHEBI:15378"/>
        <dbReference type="ChEBI" id="CHEBI:57476"/>
        <dbReference type="ChEBI" id="CHEBI:57540"/>
        <dbReference type="ChEBI" id="CHEBI:57945"/>
        <dbReference type="ChEBI" id="CHEBI:537519"/>
        <dbReference type="EC" id="1.1.1.3"/>
    </reaction>
    <physiologicalReaction direction="right-to-left" evidence="15">
        <dbReference type="Rhea" id="RHEA:15759"/>
    </physiologicalReaction>
</comment>
<name>A0A3M0GBD7_9ACTN</name>
<evidence type="ECO:0000256" key="18">
    <source>
        <dbReference type="RuleBase" id="RU000579"/>
    </source>
</evidence>
<comment type="caution">
    <text evidence="21">The sequence shown here is derived from an EMBL/GenBank/DDBJ whole genome shotgun (WGS) entry which is preliminary data.</text>
</comment>
<evidence type="ECO:0000256" key="7">
    <source>
        <dbReference type="ARBA" id="ARBA00022605"/>
    </source>
</evidence>
<comment type="cofactor">
    <cofactor evidence="1">
        <name>a metal cation</name>
        <dbReference type="ChEBI" id="CHEBI:25213"/>
    </cofactor>
</comment>
<evidence type="ECO:0000256" key="14">
    <source>
        <dbReference type="ARBA" id="ARBA00048841"/>
    </source>
</evidence>
<evidence type="ECO:0000256" key="3">
    <source>
        <dbReference type="ARBA" id="ARBA00005062"/>
    </source>
</evidence>
<keyword evidence="8 18" id="KW-0791">Threonine biosynthesis</keyword>
<dbReference type="PANTHER" id="PTHR43331:SF1">
    <property type="entry name" value="HOMOSERINE DEHYDROGENASE"/>
    <property type="match status" value="1"/>
</dbReference>
<evidence type="ECO:0000256" key="13">
    <source>
        <dbReference type="ARBA" id="ARBA00044930"/>
    </source>
</evidence>
<feature type="binding site" evidence="17">
    <location>
        <position position="192"/>
    </location>
    <ligand>
        <name>L-homoserine</name>
        <dbReference type="ChEBI" id="CHEBI:57476"/>
    </ligand>
</feature>
<evidence type="ECO:0000256" key="11">
    <source>
        <dbReference type="ARBA" id="ARBA00023053"/>
    </source>
</evidence>
<keyword evidence="10 18" id="KW-0560">Oxidoreductase</keyword>
<dbReference type="InterPro" id="IPR019811">
    <property type="entry name" value="HDH_CS"/>
</dbReference>
<dbReference type="Pfam" id="PF01842">
    <property type="entry name" value="ACT"/>
    <property type="match status" value="1"/>
</dbReference>
<dbReference type="InterPro" id="IPR045865">
    <property type="entry name" value="ACT-like_dom_sf"/>
</dbReference>
<dbReference type="GO" id="GO:0009086">
    <property type="term" value="P:methionine biosynthetic process"/>
    <property type="evidence" value="ECO:0007669"/>
    <property type="project" value="UniProtKB-KW"/>
</dbReference>
<sequence>MAEAEPLKVALLGAGVVGSQVARILIAESATLAARIGRPLELVGIGVRRLDVERPGVDPALFTTDSAALVARGDLDLVIEVIGGIEPARSLLLSAMEHGASVVTANKALLGSDMAALSHCANANGVDLYYEAAVAGAIPIVRPLRESLVGDEIRAVMGIVNGTTNYILDKMTTAGLSFDVALNQAQELGFAEADPTADVEGHDAAAKAAILAGLAFHTEVRREEVFCEGISRVTETDIAAADQMGFVVKLLAIARLTDEPDARVIVKVHPTMVPKTHPLASVSGAYNAIFVESRDAGQLMFMGQGAGGAPTASAVMGDVVTVARNRLRGASNDMQTGYTTRGVAPIGDATARHYIRFDVADRPGVLAACATIFGDHNVSLQTVQQSHLEGARRQAGFEARLNVMTHEASETDLAAVVTDLHLASFVGDTIDVMRVEGH</sequence>
<dbReference type="NCBIfam" id="NF004976">
    <property type="entry name" value="PRK06349.1"/>
    <property type="match status" value="1"/>
</dbReference>
<evidence type="ECO:0000256" key="9">
    <source>
        <dbReference type="ARBA" id="ARBA00022857"/>
    </source>
</evidence>
<dbReference type="InterPro" id="IPR002912">
    <property type="entry name" value="ACT_dom"/>
</dbReference>
<dbReference type="Pfam" id="PF00742">
    <property type="entry name" value="Homoserine_dh"/>
    <property type="match status" value="1"/>
</dbReference>
<dbReference type="Pfam" id="PF03447">
    <property type="entry name" value="NAD_binding_3"/>
    <property type="match status" value="1"/>
</dbReference>
<keyword evidence="22" id="KW-1185">Reference proteome</keyword>
<dbReference type="InterPro" id="IPR036291">
    <property type="entry name" value="NAD(P)-bd_dom_sf"/>
</dbReference>
<dbReference type="Proteomes" id="UP000275256">
    <property type="component" value="Unassembled WGS sequence"/>
</dbReference>
<dbReference type="InterPro" id="IPR005106">
    <property type="entry name" value="Asp/hSer_DH_NAD-bd"/>
</dbReference>
<evidence type="ECO:0000313" key="21">
    <source>
        <dbReference type="EMBL" id="RMB58853.1"/>
    </source>
</evidence>
<dbReference type="AlphaFoldDB" id="A0A3M0GBD7"/>
<dbReference type="CDD" id="cd04881">
    <property type="entry name" value="ACT_HSDH-Hom"/>
    <property type="match status" value="1"/>
</dbReference>
<evidence type="ECO:0000256" key="6">
    <source>
        <dbReference type="ARBA" id="ARBA00013376"/>
    </source>
</evidence>
<dbReference type="EMBL" id="REFW01000003">
    <property type="protein sequence ID" value="RMB58853.1"/>
    <property type="molecule type" value="Genomic_DNA"/>
</dbReference>
<gene>
    <name evidence="21" type="ORF">EAX62_12070</name>
</gene>
<evidence type="ECO:0000259" key="20">
    <source>
        <dbReference type="PROSITE" id="PS51671"/>
    </source>
</evidence>
<feature type="active site" description="Proton donor" evidence="16">
    <location>
        <position position="207"/>
    </location>
</feature>
<keyword evidence="7 18" id="KW-0028">Amino-acid biosynthesis</keyword>
<evidence type="ECO:0000256" key="1">
    <source>
        <dbReference type="ARBA" id="ARBA00001920"/>
    </source>
</evidence>
<evidence type="ECO:0000313" key="22">
    <source>
        <dbReference type="Proteomes" id="UP000275256"/>
    </source>
</evidence>
<comment type="pathway">
    <text evidence="3 18">Amino-acid biosynthesis; L-methionine biosynthesis via de novo pathway; L-homoserine from L-aspartate: step 3/3.</text>
</comment>
<dbReference type="Gene3D" id="3.30.360.10">
    <property type="entry name" value="Dihydrodipicolinate Reductase, domain 2"/>
    <property type="match status" value="1"/>
</dbReference>
<dbReference type="SUPFAM" id="SSF55347">
    <property type="entry name" value="Glyceraldehyde-3-phosphate dehydrogenase-like, C-terminal domain"/>
    <property type="match status" value="1"/>
</dbReference>
<evidence type="ECO:0000256" key="19">
    <source>
        <dbReference type="RuleBase" id="RU004171"/>
    </source>
</evidence>